<dbReference type="EMBL" id="VLKG01000003">
    <property type="protein sequence ID" value="TWH76264.1"/>
    <property type="molecule type" value="Genomic_DNA"/>
</dbReference>
<sequence>MSISRIKTTSGYQSGALFRFEHRAKKRGCIHQSGTILKSEGRTVMSGSPPAGAVLRNEERD</sequence>
<proteinExistence type="predicted"/>
<feature type="region of interest" description="Disordered" evidence="1">
    <location>
        <begin position="41"/>
        <end position="61"/>
    </location>
</feature>
<comment type="caution">
    <text evidence="2">The sequence shown here is derived from an EMBL/GenBank/DDBJ whole genome shotgun (WGS) entry which is preliminary data.</text>
</comment>
<gene>
    <name evidence="2" type="ORF">LX59_01186</name>
</gene>
<evidence type="ECO:0000313" key="3">
    <source>
        <dbReference type="Proteomes" id="UP000319627"/>
    </source>
</evidence>
<dbReference type="Proteomes" id="UP000319627">
    <property type="component" value="Unassembled WGS sequence"/>
</dbReference>
<dbReference type="AlphaFoldDB" id="A0A562J0B7"/>
<name>A0A562J0B7_9GAMM</name>
<accession>A0A562J0B7</accession>
<evidence type="ECO:0000313" key="2">
    <source>
        <dbReference type="EMBL" id="TWH76264.1"/>
    </source>
</evidence>
<keyword evidence="3" id="KW-1185">Reference proteome</keyword>
<organism evidence="2 3">
    <name type="scientific">Azomonas agilis</name>
    <dbReference type="NCBI Taxonomy" id="116849"/>
    <lineage>
        <taxon>Bacteria</taxon>
        <taxon>Pseudomonadati</taxon>
        <taxon>Pseudomonadota</taxon>
        <taxon>Gammaproteobacteria</taxon>
        <taxon>Pseudomonadales</taxon>
        <taxon>Pseudomonadaceae</taxon>
        <taxon>Azomonas</taxon>
    </lineage>
</organism>
<protein>
    <submittedName>
        <fullName evidence="2">Uncharacterized protein</fullName>
    </submittedName>
</protein>
<evidence type="ECO:0000256" key="1">
    <source>
        <dbReference type="SAM" id="MobiDB-lite"/>
    </source>
</evidence>
<reference evidence="2 3" key="1">
    <citation type="submission" date="2019-07" db="EMBL/GenBank/DDBJ databases">
        <title>Genomic Encyclopedia of Type Strains, Phase I: the one thousand microbial genomes (KMG-I) project.</title>
        <authorList>
            <person name="Kyrpides N."/>
        </authorList>
    </citation>
    <scope>NUCLEOTIDE SEQUENCE [LARGE SCALE GENOMIC DNA]</scope>
    <source>
        <strain evidence="2 3">DSM 375</strain>
    </source>
</reference>